<dbReference type="AlphaFoldDB" id="A0A1I7L518"/>
<name>A0A1I7L518_9BURK</name>
<sequence length="270" mass="29429">MSAQDLITEGKLDAALAALQDQVRKDAANPKHRIFLFQLLSVMGQWNRALTQLNVAAELDAGALPMAQTYREAIQCEALRGDIFAGKRAPLIFGEPAPWLVLLLEALRLDATDPDAAANARAQAFEQAPASAGTIDGQPFEWLADADSRLGPVIEAVVNGKYFWIPVERISRIEFEAPTDLRDKVWTPASFTWTNGASTVGLIPTRYNHTQAGSDDALLLSRRTDWVDGPQGSHGLGQRMLATDAGEYALMDVRLIEFAEVEQDQEAGNG</sequence>
<evidence type="ECO:0000313" key="2">
    <source>
        <dbReference type="Proteomes" id="UP000199391"/>
    </source>
</evidence>
<dbReference type="Pfam" id="PF07024">
    <property type="entry name" value="ImpE"/>
    <property type="match status" value="1"/>
</dbReference>
<organism evidence="1 2">
    <name type="scientific">Pseudoduganella namucuonensis</name>
    <dbReference type="NCBI Taxonomy" id="1035707"/>
    <lineage>
        <taxon>Bacteria</taxon>
        <taxon>Pseudomonadati</taxon>
        <taxon>Pseudomonadota</taxon>
        <taxon>Betaproteobacteria</taxon>
        <taxon>Burkholderiales</taxon>
        <taxon>Oxalobacteraceae</taxon>
        <taxon>Telluria group</taxon>
        <taxon>Pseudoduganella</taxon>
    </lineage>
</organism>
<gene>
    <name evidence="1" type="ORF">SAMN05216552_102348</name>
</gene>
<dbReference type="PIRSF" id="PIRSF029288">
    <property type="entry name" value="SciE_ImpE"/>
    <property type="match status" value="1"/>
</dbReference>
<keyword evidence="2" id="KW-1185">Reference proteome</keyword>
<dbReference type="EMBL" id="FPBO01000023">
    <property type="protein sequence ID" value="SFV04771.1"/>
    <property type="molecule type" value="Genomic_DNA"/>
</dbReference>
<dbReference type="Gene3D" id="1.25.40.10">
    <property type="entry name" value="Tetratricopeptide repeat domain"/>
    <property type="match status" value="1"/>
</dbReference>
<dbReference type="InterPro" id="IPR011990">
    <property type="entry name" value="TPR-like_helical_dom_sf"/>
</dbReference>
<evidence type="ECO:0000313" key="1">
    <source>
        <dbReference type="EMBL" id="SFV04771.1"/>
    </source>
</evidence>
<reference evidence="2" key="1">
    <citation type="submission" date="2016-10" db="EMBL/GenBank/DDBJ databases">
        <authorList>
            <person name="Varghese N."/>
            <person name="Submissions S."/>
        </authorList>
    </citation>
    <scope>NUCLEOTIDE SEQUENCE [LARGE SCALE GENOMIC DNA]</scope>
    <source>
        <strain evidence="2">CGMCC 1.11014</strain>
    </source>
</reference>
<protein>
    <submittedName>
        <fullName evidence="1">Type VI secretion system protein ImpE</fullName>
    </submittedName>
</protein>
<proteinExistence type="predicted"/>
<dbReference type="InterPro" id="IPR009211">
    <property type="entry name" value="TagJ"/>
</dbReference>
<dbReference type="RefSeq" id="WP_093557704.1">
    <property type="nucleotide sequence ID" value="NZ_FPBO01000023.1"/>
</dbReference>
<dbReference type="SUPFAM" id="SSF144059">
    <property type="entry name" value="ImpE-like"/>
    <property type="match status" value="1"/>
</dbReference>
<dbReference type="Proteomes" id="UP000199391">
    <property type="component" value="Unassembled WGS sequence"/>
</dbReference>
<accession>A0A1I7L518</accession>
<dbReference type="STRING" id="1035707.SAMN05216552_102348"/>
<dbReference type="OrthoDB" id="5416084at2"/>